<protein>
    <recommendedName>
        <fullName evidence="3">DUF1905 domain-containing protein</fullName>
    </recommendedName>
</protein>
<evidence type="ECO:0000313" key="2">
    <source>
        <dbReference type="Proteomes" id="UP001500603"/>
    </source>
</evidence>
<proteinExistence type="predicted"/>
<dbReference type="Pfam" id="PF13376">
    <property type="entry name" value="OmdA"/>
    <property type="match status" value="1"/>
</dbReference>
<dbReference type="RefSeq" id="WP_345493039.1">
    <property type="nucleotide sequence ID" value="NZ_BAABJM010000001.1"/>
</dbReference>
<reference evidence="2" key="1">
    <citation type="journal article" date="2019" name="Int. J. Syst. Evol. Microbiol.">
        <title>The Global Catalogue of Microorganisms (GCM) 10K type strain sequencing project: providing services to taxonomists for standard genome sequencing and annotation.</title>
        <authorList>
            <consortium name="The Broad Institute Genomics Platform"/>
            <consortium name="The Broad Institute Genome Sequencing Center for Infectious Disease"/>
            <person name="Wu L."/>
            <person name="Ma J."/>
        </authorList>
    </citation>
    <scope>NUCLEOTIDE SEQUENCE [LARGE SCALE GENOMIC DNA]</scope>
    <source>
        <strain evidence="2">JCM 18298</strain>
    </source>
</reference>
<accession>A0ABP9JT82</accession>
<dbReference type="InterPro" id="IPR037079">
    <property type="entry name" value="AF2212/PG0164-like_sf"/>
</dbReference>
<organism evidence="1 2">
    <name type="scientific">Nocardia callitridis</name>
    <dbReference type="NCBI Taxonomy" id="648753"/>
    <lineage>
        <taxon>Bacteria</taxon>
        <taxon>Bacillati</taxon>
        <taxon>Actinomycetota</taxon>
        <taxon>Actinomycetes</taxon>
        <taxon>Mycobacteriales</taxon>
        <taxon>Nocardiaceae</taxon>
        <taxon>Nocardia</taxon>
    </lineage>
</organism>
<evidence type="ECO:0008006" key="3">
    <source>
        <dbReference type="Google" id="ProtNLM"/>
    </source>
</evidence>
<sequence length="151" mass="16559">MTTHRFDTTIELNGKTATGFRVPDDVVAALGRGKKPPVRVTLGAHTYRSTVAMYGGVFMLPLSADNRTSAGVRAGDTVTVTLELDTEERTVEVPGDLAEALADNPAAKERFDKLSFSKRRQHVTSVESAKQAETRQRRVRKVIEELSTDLT</sequence>
<evidence type="ECO:0000313" key="1">
    <source>
        <dbReference type="EMBL" id="GAA5042152.1"/>
    </source>
</evidence>
<dbReference type="Proteomes" id="UP001500603">
    <property type="component" value="Unassembled WGS sequence"/>
</dbReference>
<gene>
    <name evidence="1" type="ORF">GCM10023318_02010</name>
</gene>
<name>A0ABP9JT82_9NOCA</name>
<dbReference type="InterPro" id="IPR015018">
    <property type="entry name" value="DUF1905"/>
</dbReference>
<keyword evidence="2" id="KW-1185">Reference proteome</keyword>
<comment type="caution">
    <text evidence="1">The sequence shown here is derived from an EMBL/GenBank/DDBJ whole genome shotgun (WGS) entry which is preliminary data.</text>
</comment>
<dbReference type="SUPFAM" id="SSF141694">
    <property type="entry name" value="AF2212/PG0164-like"/>
    <property type="match status" value="1"/>
</dbReference>
<dbReference type="Gene3D" id="2.40.30.100">
    <property type="entry name" value="AF2212/PG0164-like"/>
    <property type="match status" value="1"/>
</dbReference>
<dbReference type="Pfam" id="PF08922">
    <property type="entry name" value="DUF1905"/>
    <property type="match status" value="1"/>
</dbReference>
<dbReference type="EMBL" id="BAABJM010000001">
    <property type="protein sequence ID" value="GAA5042152.1"/>
    <property type="molecule type" value="Genomic_DNA"/>
</dbReference>